<dbReference type="AlphaFoldDB" id="A0A316DIC9"/>
<dbReference type="InterPro" id="IPR015943">
    <property type="entry name" value="WD40/YVTN_repeat-like_dom_sf"/>
</dbReference>
<evidence type="ECO:0000313" key="2">
    <source>
        <dbReference type="EMBL" id="PWK17272.1"/>
    </source>
</evidence>
<feature type="signal peptide" evidence="1">
    <location>
        <begin position="1"/>
        <end position="20"/>
    </location>
</feature>
<gene>
    <name evidence="2" type="ORF">LX78_02812</name>
</gene>
<dbReference type="OrthoDB" id="9765926at2"/>
<dbReference type="RefSeq" id="WP_109683393.1">
    <property type="nucleotide sequence ID" value="NZ_QGGP01000010.1"/>
</dbReference>
<dbReference type="EMBL" id="QGGP01000010">
    <property type="protein sequence ID" value="PWK17272.1"/>
    <property type="molecule type" value="Genomic_DNA"/>
</dbReference>
<proteinExistence type="predicted"/>
<reference evidence="2 3" key="1">
    <citation type="submission" date="2018-05" db="EMBL/GenBank/DDBJ databases">
        <title>Genomic Encyclopedia of Archaeal and Bacterial Type Strains, Phase II (KMG-II): from individual species to whole genera.</title>
        <authorList>
            <person name="Goeker M."/>
        </authorList>
    </citation>
    <scope>NUCLEOTIDE SEQUENCE [LARGE SCALE GENOMIC DNA]</scope>
    <source>
        <strain evidence="2 3">DSM 22637</strain>
    </source>
</reference>
<comment type="caution">
    <text evidence="2">The sequence shown here is derived from an EMBL/GenBank/DDBJ whole genome shotgun (WGS) entry which is preliminary data.</text>
</comment>
<evidence type="ECO:0000256" key="1">
    <source>
        <dbReference type="SAM" id="SignalP"/>
    </source>
</evidence>
<dbReference type="Gene3D" id="2.130.10.10">
    <property type="entry name" value="YVTN repeat-like/Quinoprotein amine dehydrogenase"/>
    <property type="match status" value="1"/>
</dbReference>
<name>A0A316DIC9_9FLAO</name>
<dbReference type="Proteomes" id="UP000245430">
    <property type="component" value="Unassembled WGS sequence"/>
</dbReference>
<dbReference type="SUPFAM" id="SSF82171">
    <property type="entry name" value="DPP6 N-terminal domain-like"/>
    <property type="match status" value="1"/>
</dbReference>
<keyword evidence="1" id="KW-0732">Signal</keyword>
<evidence type="ECO:0008006" key="4">
    <source>
        <dbReference type="Google" id="ProtNLM"/>
    </source>
</evidence>
<accession>A0A316DIC9</accession>
<evidence type="ECO:0000313" key="3">
    <source>
        <dbReference type="Proteomes" id="UP000245430"/>
    </source>
</evidence>
<organism evidence="2 3">
    <name type="scientific">Xanthomarina spongicola</name>
    <dbReference type="NCBI Taxonomy" id="570520"/>
    <lineage>
        <taxon>Bacteria</taxon>
        <taxon>Pseudomonadati</taxon>
        <taxon>Bacteroidota</taxon>
        <taxon>Flavobacteriia</taxon>
        <taxon>Flavobacteriales</taxon>
        <taxon>Flavobacteriaceae</taxon>
        <taxon>Xanthomarina</taxon>
    </lineage>
</organism>
<feature type="chain" id="PRO_5016301200" description="WD40 repeat protein" evidence="1">
    <location>
        <begin position="21"/>
        <end position="389"/>
    </location>
</feature>
<protein>
    <recommendedName>
        <fullName evidence="4">WD40 repeat protein</fullName>
    </recommendedName>
</protein>
<sequence length="389" mass="44098">MVRKYSIVFVLLCSICFSQTYPIDENIMESVWEDYQPPTNTPKYLVPFLNEQGNEITRISDAGVFGTTGQNLRHHYSLDQPWNSDGTLIKLAGYPAAILDGKTYKFLYWRNIPSSATWSNIDPLKMYGTSGKSIVSYNVVTNVRTTLKTFLQYEEIDYGINKGNITNNDKYMPILGKASGVIELIVFDLKLNKVHAQVSLPSQPNWITISPLGNYAVAHYSFSRVDVYDIDLTQAPRAITNYTTHSDFGIDSFGNEVYIAFGDLETRPNDYYMKMVRLSDGVTTPLFYHPNGYGVWSGHISARNINRPGWAYVSEGCCETIGKKEIFAIKLDGSNTIERFGYHHATYKDSYQQEPHAVPNRDGTKIMFASSWNGLFITEYPPAFIVEKK</sequence>
<keyword evidence="3" id="KW-1185">Reference proteome</keyword>